<evidence type="ECO:0000313" key="2">
    <source>
        <dbReference type="EMBL" id="CAK0851477.1"/>
    </source>
</evidence>
<evidence type="ECO:0000256" key="1">
    <source>
        <dbReference type="SAM" id="MobiDB-lite"/>
    </source>
</evidence>
<reference evidence="2" key="1">
    <citation type="submission" date="2023-10" db="EMBL/GenBank/DDBJ databases">
        <authorList>
            <person name="Chen Y."/>
            <person name="Shah S."/>
            <person name="Dougan E. K."/>
            <person name="Thang M."/>
            <person name="Chan C."/>
        </authorList>
    </citation>
    <scope>NUCLEOTIDE SEQUENCE [LARGE SCALE GENOMIC DNA]</scope>
</reference>
<accession>A0ABN9TZR7</accession>
<evidence type="ECO:0000313" key="3">
    <source>
        <dbReference type="Proteomes" id="UP001189429"/>
    </source>
</evidence>
<proteinExistence type="predicted"/>
<organism evidence="2 3">
    <name type="scientific">Prorocentrum cordatum</name>
    <dbReference type="NCBI Taxonomy" id="2364126"/>
    <lineage>
        <taxon>Eukaryota</taxon>
        <taxon>Sar</taxon>
        <taxon>Alveolata</taxon>
        <taxon>Dinophyceae</taxon>
        <taxon>Prorocentrales</taxon>
        <taxon>Prorocentraceae</taxon>
        <taxon>Prorocentrum</taxon>
    </lineage>
</organism>
<keyword evidence="3" id="KW-1185">Reference proteome</keyword>
<dbReference type="EMBL" id="CAUYUJ010015244">
    <property type="protein sequence ID" value="CAK0851477.1"/>
    <property type="molecule type" value="Genomic_DNA"/>
</dbReference>
<protein>
    <submittedName>
        <fullName evidence="2">Uncharacterized protein</fullName>
    </submittedName>
</protein>
<sequence>DIGDVRSELDQTEETCQLIEEEVNRPNMPQDSDEDVRAVRRREIAKNMTAVAELADHASKIARRLPEVAQIFKSNPTVHLDWGRYPTSVFGSRLRLPLQLQRRSGYR</sequence>
<feature type="non-terminal residue" evidence="2">
    <location>
        <position position="1"/>
    </location>
</feature>
<gene>
    <name evidence="2" type="ORF">PCOR1329_LOCUS43630</name>
</gene>
<name>A0ABN9TZR7_9DINO</name>
<comment type="caution">
    <text evidence="2">The sequence shown here is derived from an EMBL/GenBank/DDBJ whole genome shotgun (WGS) entry which is preliminary data.</text>
</comment>
<feature type="region of interest" description="Disordered" evidence="1">
    <location>
        <begin position="1"/>
        <end position="35"/>
    </location>
</feature>
<dbReference type="Proteomes" id="UP001189429">
    <property type="component" value="Unassembled WGS sequence"/>
</dbReference>